<comment type="caution">
    <text evidence="1">The sequence shown here is derived from an EMBL/GenBank/DDBJ whole genome shotgun (WGS) entry which is preliminary data.</text>
</comment>
<dbReference type="AlphaFoldDB" id="A0AAD7X3J4"/>
<reference evidence="1" key="1">
    <citation type="journal article" date="2023" name="Science">
        <title>Genome structures resolve the early diversification of teleost fishes.</title>
        <authorList>
            <person name="Parey E."/>
            <person name="Louis A."/>
            <person name="Montfort J."/>
            <person name="Bouchez O."/>
            <person name="Roques C."/>
            <person name="Iampietro C."/>
            <person name="Lluch J."/>
            <person name="Castinel A."/>
            <person name="Donnadieu C."/>
            <person name="Desvignes T."/>
            <person name="Floi Bucao C."/>
            <person name="Jouanno E."/>
            <person name="Wen M."/>
            <person name="Mejri S."/>
            <person name="Dirks R."/>
            <person name="Jansen H."/>
            <person name="Henkel C."/>
            <person name="Chen W.J."/>
            <person name="Zahm M."/>
            <person name="Cabau C."/>
            <person name="Klopp C."/>
            <person name="Thompson A.W."/>
            <person name="Robinson-Rechavi M."/>
            <person name="Braasch I."/>
            <person name="Lecointre G."/>
            <person name="Bobe J."/>
            <person name="Postlethwait J.H."/>
            <person name="Berthelot C."/>
            <person name="Roest Crollius H."/>
            <person name="Guiguen Y."/>
        </authorList>
    </citation>
    <scope>NUCLEOTIDE SEQUENCE</scope>
    <source>
        <strain evidence="1">NC1722</strain>
    </source>
</reference>
<dbReference type="Proteomes" id="UP001221898">
    <property type="component" value="Unassembled WGS sequence"/>
</dbReference>
<organism evidence="1 2">
    <name type="scientific">Aldrovandia affinis</name>
    <dbReference type="NCBI Taxonomy" id="143900"/>
    <lineage>
        <taxon>Eukaryota</taxon>
        <taxon>Metazoa</taxon>
        <taxon>Chordata</taxon>
        <taxon>Craniata</taxon>
        <taxon>Vertebrata</taxon>
        <taxon>Euteleostomi</taxon>
        <taxon>Actinopterygii</taxon>
        <taxon>Neopterygii</taxon>
        <taxon>Teleostei</taxon>
        <taxon>Notacanthiformes</taxon>
        <taxon>Halosauridae</taxon>
        <taxon>Aldrovandia</taxon>
    </lineage>
</organism>
<accession>A0AAD7X3J4</accession>
<evidence type="ECO:0000313" key="1">
    <source>
        <dbReference type="EMBL" id="KAJ8418845.1"/>
    </source>
</evidence>
<evidence type="ECO:0000313" key="2">
    <source>
        <dbReference type="Proteomes" id="UP001221898"/>
    </source>
</evidence>
<sequence length="123" mass="14459">MFGLLSSTVNQALLQSIHWYRLRICCNLLLAVSWRWNYRRQGLLFQMKKDEWILLRSQRPHTTRSHAVASCLCFSRDKGDFGRPGARRHLEQITNVEVDANPLYEAKDTKEASCKMRHLEQLV</sequence>
<proteinExistence type="predicted"/>
<protein>
    <submittedName>
        <fullName evidence="1">Uncharacterized protein</fullName>
    </submittedName>
</protein>
<name>A0AAD7X3J4_9TELE</name>
<dbReference type="EMBL" id="JAINUG010000001">
    <property type="protein sequence ID" value="KAJ8418845.1"/>
    <property type="molecule type" value="Genomic_DNA"/>
</dbReference>
<gene>
    <name evidence="1" type="ORF">AAFF_G00003440</name>
</gene>
<keyword evidence="2" id="KW-1185">Reference proteome</keyword>